<keyword evidence="1" id="KW-0067">ATP-binding</keyword>
<gene>
    <name evidence="2" type="ORF">Tci_002513</name>
</gene>
<keyword evidence="1" id="KW-0547">Nucleotide-binding</keyword>
<dbReference type="InterPro" id="IPR017441">
    <property type="entry name" value="Protein_kinase_ATP_BS"/>
</dbReference>
<dbReference type="PROSITE" id="PS00107">
    <property type="entry name" value="PROTEIN_KINASE_ATP"/>
    <property type="match status" value="1"/>
</dbReference>
<organism evidence="2">
    <name type="scientific">Tanacetum cinerariifolium</name>
    <name type="common">Dalmatian daisy</name>
    <name type="synonym">Chrysanthemum cinerariifolium</name>
    <dbReference type="NCBI Taxonomy" id="118510"/>
    <lineage>
        <taxon>Eukaryota</taxon>
        <taxon>Viridiplantae</taxon>
        <taxon>Streptophyta</taxon>
        <taxon>Embryophyta</taxon>
        <taxon>Tracheophyta</taxon>
        <taxon>Spermatophyta</taxon>
        <taxon>Magnoliopsida</taxon>
        <taxon>eudicotyledons</taxon>
        <taxon>Gunneridae</taxon>
        <taxon>Pentapetalae</taxon>
        <taxon>asterids</taxon>
        <taxon>campanulids</taxon>
        <taxon>Asterales</taxon>
        <taxon>Asteraceae</taxon>
        <taxon>Asteroideae</taxon>
        <taxon>Anthemideae</taxon>
        <taxon>Anthemidinae</taxon>
        <taxon>Tanacetum</taxon>
    </lineage>
</organism>
<sequence length="135" mass="15297">MAYLQVQVGGSPQYKVERKLGKGGFGQVFVGRRVSGGTDRISGPGAMEVALKFEHKNSKGCSYGPPYEWQVYNTLGGSHGVPKVHYKGKHGDYYVMGDDIQANNDARDTQYFKRMLKINNVYRIHRFSCQETRNW</sequence>
<dbReference type="SUPFAM" id="SSF56112">
    <property type="entry name" value="Protein kinase-like (PK-like)"/>
    <property type="match status" value="1"/>
</dbReference>
<reference evidence="2" key="1">
    <citation type="journal article" date="2019" name="Sci. Rep.">
        <title>Draft genome of Tanacetum cinerariifolium, the natural source of mosquito coil.</title>
        <authorList>
            <person name="Yamashiro T."/>
            <person name="Shiraishi A."/>
            <person name="Satake H."/>
            <person name="Nakayama K."/>
        </authorList>
    </citation>
    <scope>NUCLEOTIDE SEQUENCE</scope>
</reference>
<evidence type="ECO:0000256" key="1">
    <source>
        <dbReference type="PROSITE-ProRule" id="PRU10141"/>
    </source>
</evidence>
<proteinExistence type="predicted"/>
<keyword evidence="2" id="KW-0418">Kinase</keyword>
<feature type="binding site" evidence="1">
    <location>
        <position position="52"/>
    </location>
    <ligand>
        <name>ATP</name>
        <dbReference type="ChEBI" id="CHEBI:30616"/>
    </ligand>
</feature>
<dbReference type="InterPro" id="IPR011009">
    <property type="entry name" value="Kinase-like_dom_sf"/>
</dbReference>
<dbReference type="EMBL" id="BKCJ010000165">
    <property type="protein sequence ID" value="GEU30535.1"/>
    <property type="molecule type" value="Genomic_DNA"/>
</dbReference>
<name>A0A6L2J3K1_TANCI</name>
<accession>A0A6L2J3K1</accession>
<keyword evidence="2" id="KW-0808">Transferase</keyword>
<dbReference type="GO" id="GO:0005524">
    <property type="term" value="F:ATP binding"/>
    <property type="evidence" value="ECO:0007669"/>
    <property type="project" value="UniProtKB-UniRule"/>
</dbReference>
<dbReference type="GO" id="GO:0016301">
    <property type="term" value="F:kinase activity"/>
    <property type="evidence" value="ECO:0007669"/>
    <property type="project" value="UniProtKB-KW"/>
</dbReference>
<evidence type="ECO:0000313" key="2">
    <source>
        <dbReference type="EMBL" id="GEU30535.1"/>
    </source>
</evidence>
<comment type="caution">
    <text evidence="2">The sequence shown here is derived from an EMBL/GenBank/DDBJ whole genome shotgun (WGS) entry which is preliminary data.</text>
</comment>
<protein>
    <submittedName>
        <fullName evidence="2">Casein kinase 1-like protein HD16</fullName>
    </submittedName>
</protein>
<dbReference type="AlphaFoldDB" id="A0A6L2J3K1"/>
<dbReference type="Gene3D" id="3.30.200.20">
    <property type="entry name" value="Phosphorylase Kinase, domain 1"/>
    <property type="match status" value="1"/>
</dbReference>